<keyword evidence="5 6" id="KW-0067">ATP-binding</keyword>
<dbReference type="InterPro" id="IPR041677">
    <property type="entry name" value="DNA2/NAM7_AAA_11"/>
</dbReference>
<comment type="caution">
    <text evidence="9">The sequence shown here is derived from an EMBL/GenBank/DDBJ whole genome shotgun (WGS) entry which is preliminary data.</text>
</comment>
<evidence type="ECO:0000256" key="4">
    <source>
        <dbReference type="ARBA" id="ARBA00022806"/>
    </source>
</evidence>
<feature type="compositionally biased region" description="Basic residues" evidence="7">
    <location>
        <begin position="2800"/>
        <end position="2822"/>
    </location>
</feature>
<evidence type="ECO:0000256" key="7">
    <source>
        <dbReference type="SAM" id="MobiDB-lite"/>
    </source>
</evidence>
<sequence length="2822" mass="321303">MMQDDHPSSACTSNTPENNVQMMDPAIIRYTHTTFPSTFSPPSLLKKAGPNLPASASGHGISYSVALKASRSQLSLSSLLSKLQAGDITVDSIPFIRVFCYNDSWYSLDNRRLWVFKQYGAPIPVIVTTSVSDFLHKFQPDADNQSAKLLPYRILNRSAVEDTMKQDLIELLFRWKRDDINNEDLLKSKMSIIPKSFDTLTEYFDSFKWPLVEELRSQLQKSLTDIDEAPYASILDICEDNNPQKHEDAKRFIELKLYLHWKDMPSKDGKQFKFKPKDLLLLTPKCPGSCGDQLSEWSLMAFIKHVEKEEEQETESSSSCLVHRILVKSTIDDAVYAELMDVEKTWYAVYLVGLATPCRMWKALHYSDGDENNYPIIRETLQHHPSAQLLLEHNAATADENVLKDNILTYCSLLHLNDSQADAVVKVLSDVKAGRNPGVRMIQGPPGTGKTSTIVALLSVATGTRMRCLAVCPTNTAIATVALRYMEMLQPHEKKQFGEFCESNTASDYKVLNKTDVILAGTEDKLPVEGPLKAIYLPKRVKRIKKASKGWNEAATSLTELDDTEVDCHAVEGETKPGSSQTIPTTPSTKLEELVKTLEEHSKALAEDLPAQQAKLFSRTAKQAAELLRCEKEFRGQALLLLKDELKRGIAATHQDFCSDESIENLCMENSSLIFCTVSTAGRNCVKQAAPFKCLIIDEAAQLVEAETAIVTRLPGLNHAILVGDHQQLPATVISKSSTECAYGRSLFERMMSLEHPCHLLNIQYRMHPAISLFPSSQFYQSHLHDGDNVTGDAYKVHEELLYGPYAFLDVSDGSEQTGDDGRSKKNWVEASVIVALIRTLRQACLEKKTGNLTVGIITPYSSQKDLLRQCFLKQRTEPLIVDVNSIDGFQGQEKDIIIISTVRSNKHGVIGFLKDYRRLNVAITRARYCLWIVGCNKTLSATQNVWTLLLQDVIHRGLFKRVNDDKLANAVIKAKRNLGEHLDLLQMGSAFFSNMLWKVLFSNDFKNAFLKISSLDKRHRILYKIRRLALGHHASRYKRVVEELEGLVEVHMVADLCLIWSIDVERDSLVQQVIKVWDVIDSSKLSIYVRRLQNAFSVYSEEYIERCKTRHLTWDDTLMRPATWKKSADFVWLKPHDKCAQNHHSEKSDLLTERSTVSESLLLMKFYAMSSGIAKNLLTATGGVELDLPFEVNEEESLIIKYPSSCFILGRSGTGKTTVLVTKLIQREQQSHISQHGFNKISEIPQRVLENPRSANRHIKQILVTLSPLLCAAIKKQISQIQSILSAEGELPLPGESHHDLVLDNEDEDKILGLLPDSFINIPETYFPMFLTFRRFLLMLGNSILNSPFERTKKNSLERREVDYKQFDSDYWPHMDHTLTRKFDSCTVYTEIASVIKGSIQAVKTAQGFLDKEMYLSSARKGQQLTLEQKGMIYVLFLQYEKLKMQRNDYDMADYVKNVYKRLSAGEYQGDIIDYVYIDEVQDFTPAQISLFSFLCSDPHEGYIFAGDTAQTIARGVNFRFSEARSLFYTDFTIAAPTNADSGARKKTKEFSPAFFHLSHNFRTHVGVVNMANSIVELIYYFFPHSIDKLEPETSLVWGQLPVLLKADGQDLAKEICKTNKNSSNQGHRFGAQQVILVRDEAQKTDLVNKIGKQGLILTVSGSKGLEFEDVLMYNFFTGSSLQSNWRVIYDYMYKNNLMTAHDPTKRSYPEFDVHKHSLLCSELKHIYVAVTRAKQRLWIYEESDNFFQPIIDYWMCQELLETKLLDVTFISQMAAQSTPDEWRKRGFEVLDQQQYDMAILCFERAGDQHNADLAKAASLRQFGEKQLNINRGVAIANLRKASEMFLTLQRPDIAARCCIKCGDYHKAGLIYSKHCKPQRFEDGGDCFLEAKSWVEAENAYFEGKCVKKCLDACFLAKHYERGLTFISQWTEGQGITVEQIHVYLKECAAIFYHQGKFDLMMMFVQAFPDIELKRVFLREKNCLAELLSIEEAAENYLQAAELAELTGEFLRMAELLEKGRKYNSAVRVLLFLIRKDFFWGEQRKGWPLHLQAIKKPEDLLQRVQKLAALAEDSVRQEVELEILLLFEKFQSLEDLIGRSQDSCTLKTKLFTSWKGINTVFKIFVSNQPTKNKNLNSIESFQAGNALLLKLVSLYVEWKKVILHCKEVVCGDTKDNVTREFCYDFFAVRPGKEAQACVVHCHEAYWFRGYKKGRAPVEIPNQEFSKLTARFWDEQVEETLKRVVSTISNHFTAHNESFQKLDPVKKSNLLLDLVEVANKVHSSQGTQMLTNTFQREMEMLLWPPLRQEKQMLLVQKLRMSARVVAFLDMTANNSTYVQQRSHTMEETARLQLMFPFLSEEWKSSNLNSLVQKMELWKDVDMWPSEVTGNAELAIDEYMLKTGEQLLHIFTLRHERMKNYINPLTFLTLVEKATVMSCAYDTLLHGTLLPLTLVTDFMCGEWQERINRKILASEATTHQKLLELIRNFAEVIIKLLEFRRVGVSDWFTPVGATGKAELPLMVQRLFTVLIVICINSRELDLRVHIMHILQQKFERNFHILQYLPDIYRLEIRKACRGFNPRRMSMVGLKRAFAISLSSMGDTLVMTRRCNEPCCCRPWHGVKTVDMVASTSIFNQLAAIGGIDLFNAQLENCSTSIKTCHISPGHPEKSYFEQQHKTKAGQEGTVAGQDISGGYFEREAYTRKVDELSCMPKDAMVAEGSNDQRLHELLDTRGELHQESSSLNPSHEKHRADDKNETKAGSGSGDGRGAAAADTLDSDDDVAKGDTAPQNENQPQSSRKNGQKKSKNGQKKSKHKQSGKRKK</sequence>
<dbReference type="GO" id="GO:0005524">
    <property type="term" value="F:ATP binding"/>
    <property type="evidence" value="ECO:0007669"/>
    <property type="project" value="UniProtKB-UniRule"/>
</dbReference>
<keyword evidence="1" id="KW-0934">Plastid</keyword>
<dbReference type="SUPFAM" id="SSF48452">
    <property type="entry name" value="TPR-like"/>
    <property type="match status" value="1"/>
</dbReference>
<proteinExistence type="predicted"/>
<evidence type="ECO:0000313" key="10">
    <source>
        <dbReference type="Proteomes" id="UP000886520"/>
    </source>
</evidence>
<dbReference type="FunFam" id="3.40.50.300:FF:000326">
    <property type="entry name" value="P-loop containing nucleoside triphosphate hydrolase"/>
    <property type="match status" value="1"/>
</dbReference>
<keyword evidence="10" id="KW-1185">Reference proteome</keyword>
<feature type="binding site" evidence="6">
    <location>
        <begin position="1211"/>
        <end position="1218"/>
    </location>
    <ligand>
        <name>ATP</name>
        <dbReference type="ChEBI" id="CHEBI:30616"/>
    </ligand>
</feature>
<dbReference type="InterPro" id="IPR039904">
    <property type="entry name" value="TRANK1"/>
</dbReference>
<feature type="domain" description="UvrD-like helicase ATP-binding" evidence="8">
    <location>
        <begin position="1190"/>
        <end position="1566"/>
    </location>
</feature>
<dbReference type="InterPro" id="IPR014016">
    <property type="entry name" value="UvrD-like_ATP-bd"/>
</dbReference>
<dbReference type="InterPro" id="IPR011990">
    <property type="entry name" value="TPR-like_helical_dom_sf"/>
</dbReference>
<protein>
    <recommendedName>
        <fullName evidence="8">UvrD-like helicase ATP-binding domain-containing protein</fullName>
    </recommendedName>
</protein>
<dbReference type="GO" id="GO:0004386">
    <property type="term" value="F:helicase activity"/>
    <property type="evidence" value="ECO:0007669"/>
    <property type="project" value="UniProtKB-UniRule"/>
</dbReference>
<dbReference type="EMBL" id="JABFUD020000009">
    <property type="protein sequence ID" value="KAI5075691.1"/>
    <property type="molecule type" value="Genomic_DNA"/>
</dbReference>
<dbReference type="PANTHER" id="PTHR21529">
    <property type="entry name" value="MAMMARY TURMOR VIRUS RECEPTOR HOMOLOG 1, 2 MTVR1, 2"/>
    <property type="match status" value="1"/>
</dbReference>
<dbReference type="GO" id="GO:0005694">
    <property type="term" value="C:chromosome"/>
    <property type="evidence" value="ECO:0007669"/>
    <property type="project" value="UniProtKB-ARBA"/>
</dbReference>
<keyword evidence="1" id="KW-0150">Chloroplast</keyword>
<dbReference type="SUPFAM" id="SSF52540">
    <property type="entry name" value="P-loop containing nucleoside triphosphate hydrolases"/>
    <property type="match status" value="2"/>
</dbReference>
<keyword evidence="2 6" id="KW-0547">Nucleotide-binding</keyword>
<dbReference type="OrthoDB" id="3156807at2759"/>
<evidence type="ECO:0000256" key="1">
    <source>
        <dbReference type="ARBA" id="ARBA00022528"/>
    </source>
</evidence>
<accession>A0A9D4UX82</accession>
<keyword evidence="4 6" id="KW-0347">Helicase</keyword>
<evidence type="ECO:0000259" key="8">
    <source>
        <dbReference type="PROSITE" id="PS51198"/>
    </source>
</evidence>
<gene>
    <name evidence="9" type="ORF">GOP47_0009767</name>
</gene>
<dbReference type="PANTHER" id="PTHR21529:SF4">
    <property type="entry name" value="TPR AND ANKYRIN REPEAT-CONTAINING PROTEIN 1"/>
    <property type="match status" value="1"/>
</dbReference>
<feature type="compositionally biased region" description="Basic and acidic residues" evidence="7">
    <location>
        <begin position="2745"/>
        <end position="2757"/>
    </location>
</feature>
<dbReference type="InterPro" id="IPR027417">
    <property type="entry name" value="P-loop_NTPase"/>
</dbReference>
<evidence type="ECO:0000256" key="5">
    <source>
        <dbReference type="ARBA" id="ARBA00022840"/>
    </source>
</evidence>
<evidence type="ECO:0000313" key="9">
    <source>
        <dbReference type="EMBL" id="KAI5075691.1"/>
    </source>
</evidence>
<keyword evidence="3 6" id="KW-0378">Hydrolase</keyword>
<dbReference type="PROSITE" id="PS51198">
    <property type="entry name" value="UVRD_HELICASE_ATP_BIND"/>
    <property type="match status" value="1"/>
</dbReference>
<organism evidence="9 10">
    <name type="scientific">Adiantum capillus-veneris</name>
    <name type="common">Maidenhair fern</name>
    <dbReference type="NCBI Taxonomy" id="13818"/>
    <lineage>
        <taxon>Eukaryota</taxon>
        <taxon>Viridiplantae</taxon>
        <taxon>Streptophyta</taxon>
        <taxon>Embryophyta</taxon>
        <taxon>Tracheophyta</taxon>
        <taxon>Polypodiopsida</taxon>
        <taxon>Polypodiidae</taxon>
        <taxon>Polypodiales</taxon>
        <taxon>Pteridineae</taxon>
        <taxon>Pteridaceae</taxon>
        <taxon>Vittarioideae</taxon>
        <taxon>Adiantum</taxon>
    </lineage>
</organism>
<dbReference type="InterPro" id="IPR047187">
    <property type="entry name" value="SF1_C_Upf1"/>
</dbReference>
<dbReference type="GO" id="GO:0016787">
    <property type="term" value="F:hydrolase activity"/>
    <property type="evidence" value="ECO:0007669"/>
    <property type="project" value="UniProtKB-UniRule"/>
</dbReference>
<dbReference type="CDD" id="cd18808">
    <property type="entry name" value="SF1_C_Upf1"/>
    <property type="match status" value="1"/>
</dbReference>
<dbReference type="Gene3D" id="3.40.50.300">
    <property type="entry name" value="P-loop containing nucleotide triphosphate hydrolases"/>
    <property type="match status" value="4"/>
</dbReference>
<reference evidence="9" key="1">
    <citation type="submission" date="2021-01" db="EMBL/GenBank/DDBJ databases">
        <title>Adiantum capillus-veneris genome.</title>
        <authorList>
            <person name="Fang Y."/>
            <person name="Liao Q."/>
        </authorList>
    </citation>
    <scope>NUCLEOTIDE SEQUENCE</scope>
    <source>
        <strain evidence="9">H3</strain>
        <tissue evidence="9">Leaf</tissue>
    </source>
</reference>
<dbReference type="Pfam" id="PF00580">
    <property type="entry name" value="UvrD-helicase"/>
    <property type="match status" value="1"/>
</dbReference>
<dbReference type="Pfam" id="PF13086">
    <property type="entry name" value="AAA_11"/>
    <property type="match status" value="1"/>
</dbReference>
<evidence type="ECO:0000256" key="2">
    <source>
        <dbReference type="ARBA" id="ARBA00022741"/>
    </source>
</evidence>
<dbReference type="Proteomes" id="UP000886520">
    <property type="component" value="Chromosome 9"/>
</dbReference>
<feature type="region of interest" description="Disordered" evidence="7">
    <location>
        <begin position="2734"/>
        <end position="2822"/>
    </location>
</feature>
<evidence type="ECO:0000256" key="6">
    <source>
        <dbReference type="PROSITE-ProRule" id="PRU00560"/>
    </source>
</evidence>
<name>A0A9D4UX82_ADICA</name>
<dbReference type="Pfam" id="PF13087">
    <property type="entry name" value="AAA_12"/>
    <property type="match status" value="1"/>
</dbReference>
<evidence type="ECO:0000256" key="3">
    <source>
        <dbReference type="ARBA" id="ARBA00022801"/>
    </source>
</evidence>
<dbReference type="InterPro" id="IPR041679">
    <property type="entry name" value="DNA2/NAM7-like_C"/>
</dbReference>